<evidence type="ECO:0000259" key="2">
    <source>
        <dbReference type="SMART" id="SM00409"/>
    </source>
</evidence>
<dbReference type="Gene3D" id="2.60.40.10">
    <property type="entry name" value="Immunoglobulins"/>
    <property type="match status" value="2"/>
</dbReference>
<evidence type="ECO:0000313" key="4">
    <source>
        <dbReference type="Proteomes" id="UP001266305"/>
    </source>
</evidence>
<name>A0ABQ9W0S0_SAGOE</name>
<protein>
    <recommendedName>
        <fullName evidence="2">Immunoglobulin domain-containing protein</fullName>
    </recommendedName>
</protein>
<gene>
    <name evidence="3" type="ORF">P7K49_005854</name>
</gene>
<organism evidence="3 4">
    <name type="scientific">Saguinus oedipus</name>
    <name type="common">Cotton-top tamarin</name>
    <name type="synonym">Oedipomidas oedipus</name>
    <dbReference type="NCBI Taxonomy" id="9490"/>
    <lineage>
        <taxon>Eukaryota</taxon>
        <taxon>Metazoa</taxon>
        <taxon>Chordata</taxon>
        <taxon>Craniata</taxon>
        <taxon>Vertebrata</taxon>
        <taxon>Euteleostomi</taxon>
        <taxon>Mammalia</taxon>
        <taxon>Eutheria</taxon>
        <taxon>Euarchontoglires</taxon>
        <taxon>Primates</taxon>
        <taxon>Haplorrhini</taxon>
        <taxon>Platyrrhini</taxon>
        <taxon>Cebidae</taxon>
        <taxon>Callitrichinae</taxon>
        <taxon>Saguinus</taxon>
    </lineage>
</organism>
<dbReference type="SMART" id="SM00409">
    <property type="entry name" value="IG"/>
    <property type="match status" value="2"/>
</dbReference>
<dbReference type="InterPro" id="IPR036179">
    <property type="entry name" value="Ig-like_dom_sf"/>
</dbReference>
<proteinExistence type="predicted"/>
<evidence type="ECO:0000313" key="3">
    <source>
        <dbReference type="EMBL" id="KAK2115228.1"/>
    </source>
</evidence>
<feature type="region of interest" description="Disordered" evidence="1">
    <location>
        <begin position="351"/>
        <end position="399"/>
    </location>
</feature>
<dbReference type="InterPro" id="IPR013783">
    <property type="entry name" value="Ig-like_fold"/>
</dbReference>
<feature type="domain" description="Immunoglobulin" evidence="2">
    <location>
        <begin position="12"/>
        <end position="90"/>
    </location>
</feature>
<sequence length="399" mass="41555">MPPPGSCRGLRSPASIRLRGPPTSCLVPGGAASGMPERGLLSPQSWISESVEADVRLRLANVSERDGGEYLCRATNFIGVAEKAFWLSVRGPRAGNDSVPRRPVQELQLHGPGRASRTPRTPGPARSRPRLALAHSHLSEAGSSGLHGHLPLRRPASSPVACADLSRTSAFPLPRCPVPTRPGPVPSVSVPFRLSHRLLRARFCSPCVCVSVSSTHTHPALRSPACCLPAACRSPGTEDSPVEGPGFGLGAGDPAEGRTGRPTWPRGVGGGGVFLAAAGSCRVDSGARRPTAGANTTDKELEVLSLHNVTFEDAGEYTCLAGNSIGFSHHSAYQLLRLLLRTVGDAGLGHARASGTEGNPVAYGRPTPRSPTPGPVPSVRTKLAQPGPDLVPEGPHQPL</sequence>
<dbReference type="Proteomes" id="UP001266305">
    <property type="component" value="Unassembled WGS sequence"/>
</dbReference>
<feature type="region of interest" description="Disordered" evidence="1">
    <location>
        <begin position="1"/>
        <end position="20"/>
    </location>
</feature>
<reference evidence="3 4" key="1">
    <citation type="submission" date="2023-05" db="EMBL/GenBank/DDBJ databases">
        <title>B98-5 Cell Line De Novo Hybrid Assembly: An Optical Mapping Approach.</title>
        <authorList>
            <person name="Kananen K."/>
            <person name="Auerbach J.A."/>
            <person name="Kautto E."/>
            <person name="Blachly J.S."/>
        </authorList>
    </citation>
    <scope>NUCLEOTIDE SEQUENCE [LARGE SCALE GENOMIC DNA]</scope>
    <source>
        <strain evidence="3">B95-8</strain>
        <tissue evidence="3">Cell line</tissue>
    </source>
</reference>
<feature type="domain" description="Immunoglobulin" evidence="2">
    <location>
        <begin position="262"/>
        <end position="338"/>
    </location>
</feature>
<dbReference type="PANTHER" id="PTHR19890">
    <property type="entry name" value="FIBROBLAST GROWTH FACTOR RECEPTOR"/>
    <property type="match status" value="1"/>
</dbReference>
<evidence type="ECO:0000256" key="1">
    <source>
        <dbReference type="SAM" id="MobiDB-lite"/>
    </source>
</evidence>
<dbReference type="InterPro" id="IPR003599">
    <property type="entry name" value="Ig_sub"/>
</dbReference>
<dbReference type="EMBL" id="JASSZA010000003">
    <property type="protein sequence ID" value="KAK2115228.1"/>
    <property type="molecule type" value="Genomic_DNA"/>
</dbReference>
<feature type="region of interest" description="Disordered" evidence="1">
    <location>
        <begin position="92"/>
        <end position="129"/>
    </location>
</feature>
<comment type="caution">
    <text evidence="3">The sequence shown here is derived from an EMBL/GenBank/DDBJ whole genome shotgun (WGS) entry which is preliminary data.</text>
</comment>
<dbReference type="InterPro" id="IPR052615">
    <property type="entry name" value="FGFRL"/>
</dbReference>
<keyword evidence="4" id="KW-1185">Reference proteome</keyword>
<dbReference type="SUPFAM" id="SSF48726">
    <property type="entry name" value="Immunoglobulin"/>
    <property type="match status" value="2"/>
</dbReference>
<dbReference type="PANTHER" id="PTHR19890:SF10">
    <property type="entry name" value="FIBROBLAST GROWTH FACTOR RECEPTOR-LIKE 1"/>
    <property type="match status" value="1"/>
</dbReference>
<accession>A0ABQ9W0S0</accession>